<dbReference type="InterPro" id="IPR013783">
    <property type="entry name" value="Ig-like_fold"/>
</dbReference>
<dbReference type="AlphaFoldDB" id="A0A8C7DMG0"/>
<dbReference type="InterPro" id="IPR036179">
    <property type="entry name" value="Ig-like_dom_sf"/>
</dbReference>
<dbReference type="InterPro" id="IPR001039">
    <property type="entry name" value="MHC_I_a_a1/a2"/>
</dbReference>
<keyword evidence="5" id="KW-1133">Transmembrane helix</keyword>
<dbReference type="PANTHER" id="PTHR16675:SF237">
    <property type="entry name" value="MHC CLASS I ANTIGEN TRANSCRIPT VARIANT 1-RELATED"/>
    <property type="match status" value="1"/>
</dbReference>
<dbReference type="PANTHER" id="PTHR16675">
    <property type="entry name" value="MHC CLASS I-RELATED"/>
    <property type="match status" value="1"/>
</dbReference>
<feature type="domain" description="Ig-like" evidence="6">
    <location>
        <begin position="402"/>
        <end position="521"/>
    </location>
</feature>
<dbReference type="InterPro" id="IPR050208">
    <property type="entry name" value="MHC_class-I_related"/>
</dbReference>
<dbReference type="SUPFAM" id="SSF48726">
    <property type="entry name" value="Immunoglobulin"/>
    <property type="match status" value="1"/>
</dbReference>
<keyword evidence="5" id="KW-0472">Membrane</keyword>
<dbReference type="GeneTree" id="ENSGT01120000271828"/>
<evidence type="ECO:0000313" key="7">
    <source>
        <dbReference type="Ensembl" id="ENSOKIP00005021798.1"/>
    </source>
</evidence>
<dbReference type="InterPro" id="IPR011161">
    <property type="entry name" value="MHC_I-like_Ag-recog"/>
</dbReference>
<dbReference type="InterPro" id="IPR003597">
    <property type="entry name" value="Ig_C1-set"/>
</dbReference>
<comment type="similarity">
    <text evidence="3">Belongs to the MHC class I family.</text>
</comment>
<dbReference type="SMART" id="SM00407">
    <property type="entry name" value="IGc1"/>
    <property type="match status" value="1"/>
</dbReference>
<evidence type="ECO:0000313" key="8">
    <source>
        <dbReference type="Proteomes" id="UP000694557"/>
    </source>
</evidence>
<dbReference type="Proteomes" id="UP000694557">
    <property type="component" value="Unassembled WGS sequence"/>
</dbReference>
<evidence type="ECO:0000259" key="6">
    <source>
        <dbReference type="PROSITE" id="PS50835"/>
    </source>
</evidence>
<dbReference type="InterPro" id="IPR003006">
    <property type="entry name" value="Ig/MHC_CS"/>
</dbReference>
<sequence length="654" mass="73098">TSLLLLSPLCFTQLNHPRCLYTAQPPQVSLHSSTTPGVFTQLNHPRCLYTAQSPTGSFTQLNHPRGLYTAQPPPCLYTAQSPTGSLHSSTTPVSLHSSITHGVFTQLNHPRCLYTAQPLPVSLHSSTTPGVFTQLNHSRCLYTAQPLQVSLHSSTTPGVFTQLNHPRCLYTAQPPPVSIHSSTTPGVYTQLNHSRCLYTAQPPPVSLHSSTTPGFFTQLNHPRCLYTAQPPPVSLHSSTTPGVFTQLNLPTANSATHSLKYFYTALPQSTGLPEFSAVTYLDEEPIYFYDSSTKEVVARQEWVKEAVDPDFWRRNTQILKETEKVFKNNMDTARDRFNQTSARTLQVMYSCESVEETGATEGHEQYGYGGEDFLLFDLKNERWIAPVRQGHITKIKWDANVPKLKAKIHYLTHTCNEWLNKYVSNRRRMLQRTAPPQVTLFQKEPFYRVTCHATGFYPNAIMIFWRRDGVDVHGDVVHEETLPNGDGTYQKRTHLTVSPEDLQKHDYKCTVKHSGNDVVLSANRDSIRSNSRNTQGVSIIITINMVLMLVILAFMVTVLVLKRTRDCKGKEPTTGKEKQCPISHLEKNVILLNNSKPAEMEKSKLSHSADTLQCPTQDTTGSDRTSNRSRTISSSSSGGSDDSGDSTTPLVKKL</sequence>
<feature type="compositionally biased region" description="Low complexity" evidence="4">
    <location>
        <begin position="622"/>
        <end position="648"/>
    </location>
</feature>
<keyword evidence="1" id="KW-0325">Glycoprotein</keyword>
<evidence type="ECO:0000256" key="4">
    <source>
        <dbReference type="SAM" id="MobiDB-lite"/>
    </source>
</evidence>
<evidence type="ECO:0000256" key="2">
    <source>
        <dbReference type="ARBA" id="ARBA00023319"/>
    </source>
</evidence>
<dbReference type="Pfam" id="PF00129">
    <property type="entry name" value="MHC_I"/>
    <property type="match status" value="1"/>
</dbReference>
<evidence type="ECO:0000256" key="3">
    <source>
        <dbReference type="RuleBase" id="RU004439"/>
    </source>
</evidence>
<feature type="transmembrane region" description="Helical" evidence="5">
    <location>
        <begin position="536"/>
        <end position="561"/>
    </location>
</feature>
<name>A0A8C7DMG0_ONCKI</name>
<gene>
    <name evidence="7" type="primary">LOC109870790</name>
</gene>
<dbReference type="PROSITE" id="PS50835">
    <property type="entry name" value="IG_LIKE"/>
    <property type="match status" value="1"/>
</dbReference>
<dbReference type="GO" id="GO:0009897">
    <property type="term" value="C:external side of plasma membrane"/>
    <property type="evidence" value="ECO:0007669"/>
    <property type="project" value="TreeGrafter"/>
</dbReference>
<keyword evidence="5" id="KW-0812">Transmembrane</keyword>
<organism evidence="7 8">
    <name type="scientific">Oncorhynchus kisutch</name>
    <name type="common">Coho salmon</name>
    <name type="synonym">Salmo kisutch</name>
    <dbReference type="NCBI Taxonomy" id="8019"/>
    <lineage>
        <taxon>Eukaryota</taxon>
        <taxon>Metazoa</taxon>
        <taxon>Chordata</taxon>
        <taxon>Craniata</taxon>
        <taxon>Vertebrata</taxon>
        <taxon>Euteleostomi</taxon>
        <taxon>Actinopterygii</taxon>
        <taxon>Neopterygii</taxon>
        <taxon>Teleostei</taxon>
        <taxon>Protacanthopterygii</taxon>
        <taxon>Salmoniformes</taxon>
        <taxon>Salmonidae</taxon>
        <taxon>Salmoninae</taxon>
        <taxon>Oncorhynchus</taxon>
    </lineage>
</organism>
<keyword evidence="8" id="KW-1185">Reference proteome</keyword>
<dbReference type="Gene3D" id="2.60.40.10">
    <property type="entry name" value="Immunoglobulins"/>
    <property type="match status" value="1"/>
</dbReference>
<feature type="region of interest" description="Disordered" evidence="4">
    <location>
        <begin position="598"/>
        <end position="654"/>
    </location>
</feature>
<dbReference type="PROSITE" id="PS00290">
    <property type="entry name" value="IG_MHC"/>
    <property type="match status" value="1"/>
</dbReference>
<dbReference type="CDD" id="cd07698">
    <property type="entry name" value="IgC1_MHC_I_alpha3"/>
    <property type="match status" value="1"/>
</dbReference>
<feature type="compositionally biased region" description="Polar residues" evidence="4">
    <location>
        <begin position="606"/>
        <end position="620"/>
    </location>
</feature>
<dbReference type="InterPro" id="IPR011162">
    <property type="entry name" value="MHC_I/II-like_Ag-recog"/>
</dbReference>
<dbReference type="FunFam" id="3.30.500.10:FF:000001">
    <property type="entry name" value="H-2 class I histocompatibility antigen, alpha chain"/>
    <property type="match status" value="1"/>
</dbReference>
<dbReference type="InterPro" id="IPR037055">
    <property type="entry name" value="MHC_I-like_Ag-recog_sf"/>
</dbReference>
<reference evidence="7" key="2">
    <citation type="submission" date="2025-09" db="UniProtKB">
        <authorList>
            <consortium name="Ensembl"/>
        </authorList>
    </citation>
    <scope>IDENTIFICATION</scope>
</reference>
<protein>
    <submittedName>
        <fullName evidence="7">Major histocompatibility complex class I-related gene protein</fullName>
    </submittedName>
</protein>
<proteinExistence type="inferred from homology"/>
<dbReference type="GO" id="GO:0006955">
    <property type="term" value="P:immune response"/>
    <property type="evidence" value="ECO:0007669"/>
    <property type="project" value="TreeGrafter"/>
</dbReference>
<dbReference type="PRINTS" id="PR01638">
    <property type="entry name" value="MHCCLASSI"/>
</dbReference>
<dbReference type="InterPro" id="IPR007110">
    <property type="entry name" value="Ig-like_dom"/>
</dbReference>
<keyword evidence="2" id="KW-0393">Immunoglobulin domain</keyword>
<dbReference type="Pfam" id="PF07654">
    <property type="entry name" value="C1-set"/>
    <property type="match status" value="1"/>
</dbReference>
<reference evidence="7" key="1">
    <citation type="submission" date="2025-08" db="UniProtKB">
        <authorList>
            <consortium name="Ensembl"/>
        </authorList>
    </citation>
    <scope>IDENTIFICATION</scope>
</reference>
<evidence type="ECO:0000256" key="1">
    <source>
        <dbReference type="ARBA" id="ARBA00023180"/>
    </source>
</evidence>
<accession>A0A8C7DMG0</accession>
<dbReference type="Gene3D" id="3.30.500.10">
    <property type="entry name" value="MHC class I-like antigen recognition-like"/>
    <property type="match status" value="1"/>
</dbReference>
<dbReference type="SUPFAM" id="SSF54452">
    <property type="entry name" value="MHC antigen-recognition domain"/>
    <property type="match status" value="1"/>
</dbReference>
<dbReference type="GO" id="GO:0005615">
    <property type="term" value="C:extracellular space"/>
    <property type="evidence" value="ECO:0007669"/>
    <property type="project" value="TreeGrafter"/>
</dbReference>
<evidence type="ECO:0000256" key="5">
    <source>
        <dbReference type="SAM" id="Phobius"/>
    </source>
</evidence>
<dbReference type="Ensembl" id="ENSOKIT00005023167.1">
    <property type="protein sequence ID" value="ENSOKIP00005021798.1"/>
    <property type="gene ID" value="ENSOKIG00005009595.1"/>
</dbReference>